<protein>
    <submittedName>
        <fullName evidence="2">Uncharacterized protein</fullName>
    </submittedName>
</protein>
<evidence type="ECO:0000313" key="2">
    <source>
        <dbReference type="EMBL" id="GBG60355.1"/>
    </source>
</evidence>
<reference evidence="2 3" key="1">
    <citation type="journal article" date="2018" name="Cell">
        <title>The Chara Genome: Secondary Complexity and Implications for Plant Terrestrialization.</title>
        <authorList>
            <person name="Nishiyama T."/>
            <person name="Sakayama H."/>
            <person name="Vries J.D."/>
            <person name="Buschmann H."/>
            <person name="Saint-Marcoux D."/>
            <person name="Ullrich K.K."/>
            <person name="Haas F.B."/>
            <person name="Vanderstraeten L."/>
            <person name="Becker D."/>
            <person name="Lang D."/>
            <person name="Vosolsobe S."/>
            <person name="Rombauts S."/>
            <person name="Wilhelmsson P.K.I."/>
            <person name="Janitza P."/>
            <person name="Kern R."/>
            <person name="Heyl A."/>
            <person name="Rumpler F."/>
            <person name="Villalobos L.I.A.C."/>
            <person name="Clay J.M."/>
            <person name="Skokan R."/>
            <person name="Toyoda A."/>
            <person name="Suzuki Y."/>
            <person name="Kagoshima H."/>
            <person name="Schijlen E."/>
            <person name="Tajeshwar N."/>
            <person name="Catarino B."/>
            <person name="Hetherington A.J."/>
            <person name="Saltykova A."/>
            <person name="Bonnot C."/>
            <person name="Breuninger H."/>
            <person name="Symeonidi A."/>
            <person name="Radhakrishnan G.V."/>
            <person name="Van Nieuwerburgh F."/>
            <person name="Deforce D."/>
            <person name="Chang C."/>
            <person name="Karol K.G."/>
            <person name="Hedrich R."/>
            <person name="Ulvskov P."/>
            <person name="Glockner G."/>
            <person name="Delwiche C.F."/>
            <person name="Petrasek J."/>
            <person name="Van de Peer Y."/>
            <person name="Friml J."/>
            <person name="Beilby M."/>
            <person name="Dolan L."/>
            <person name="Kohara Y."/>
            <person name="Sugano S."/>
            <person name="Fujiyama A."/>
            <person name="Delaux P.-M."/>
            <person name="Quint M."/>
            <person name="TheiBen G."/>
            <person name="Hagemann M."/>
            <person name="Harholt J."/>
            <person name="Dunand C."/>
            <person name="Zachgo S."/>
            <person name="Langdale J."/>
            <person name="Maumus F."/>
            <person name="Straeten D.V.D."/>
            <person name="Gould S.B."/>
            <person name="Rensing S.A."/>
        </authorList>
    </citation>
    <scope>NUCLEOTIDE SEQUENCE [LARGE SCALE GENOMIC DNA]</scope>
    <source>
        <strain evidence="2 3">S276</strain>
    </source>
</reference>
<dbReference type="Proteomes" id="UP000265515">
    <property type="component" value="Unassembled WGS sequence"/>
</dbReference>
<sequence length="239" mass="27074">MRALCKLLDPIMDILQMVDSDTRQIGKILRRYDEMIVCCLSACAILEKDEQEAVLEVFDRRRTMFKSPAHVAAMMLDPEFRERTMPDDEEMQHGLKLALVQFGYPEHSDQHNEVLTAIDKFHSREPLRVEGEEDGDNDFDDHHPDVDDDGGVRGDDCGDGGDRSQPRSTQRDTDREPDEGAGHCHDDGDADARSGARASDMQMVTPCVALRQEASTTQHRMTLEMERTMMVHDLSRAVT</sequence>
<evidence type="ECO:0000256" key="1">
    <source>
        <dbReference type="SAM" id="MobiDB-lite"/>
    </source>
</evidence>
<comment type="caution">
    <text evidence="2">The sequence shown here is derived from an EMBL/GenBank/DDBJ whole genome shotgun (WGS) entry which is preliminary data.</text>
</comment>
<dbReference type="EMBL" id="BFEA01000010">
    <property type="protein sequence ID" value="GBG60355.1"/>
    <property type="molecule type" value="Genomic_DNA"/>
</dbReference>
<dbReference type="AlphaFoldDB" id="A0A388JRD3"/>
<gene>
    <name evidence="2" type="ORF">CBR_g4312</name>
</gene>
<feature type="region of interest" description="Disordered" evidence="1">
    <location>
        <begin position="130"/>
        <end position="198"/>
    </location>
</feature>
<proteinExistence type="predicted"/>
<keyword evidence="3" id="KW-1185">Reference proteome</keyword>
<accession>A0A388JRD3</accession>
<name>A0A388JRD3_CHABU</name>
<dbReference type="Gramene" id="GBG60355">
    <property type="protein sequence ID" value="GBG60355"/>
    <property type="gene ID" value="CBR_g4312"/>
</dbReference>
<evidence type="ECO:0000313" key="3">
    <source>
        <dbReference type="Proteomes" id="UP000265515"/>
    </source>
</evidence>
<organism evidence="2 3">
    <name type="scientific">Chara braunii</name>
    <name type="common">Braun's stonewort</name>
    <dbReference type="NCBI Taxonomy" id="69332"/>
    <lineage>
        <taxon>Eukaryota</taxon>
        <taxon>Viridiplantae</taxon>
        <taxon>Streptophyta</taxon>
        <taxon>Charophyceae</taxon>
        <taxon>Charales</taxon>
        <taxon>Characeae</taxon>
        <taxon>Chara</taxon>
    </lineage>
</organism>
<feature type="compositionally biased region" description="Basic and acidic residues" evidence="1">
    <location>
        <begin position="140"/>
        <end position="194"/>
    </location>
</feature>